<feature type="coiled-coil region" evidence="11">
    <location>
        <begin position="477"/>
        <end position="511"/>
    </location>
</feature>
<keyword evidence="11" id="KW-0175">Coiled coil</keyword>
<dbReference type="EMBL" id="BMIP01000001">
    <property type="protein sequence ID" value="GGD58347.1"/>
    <property type="molecule type" value="Genomic_DNA"/>
</dbReference>
<dbReference type="OrthoDB" id="9758243at2"/>
<dbReference type="Gene3D" id="3.40.50.300">
    <property type="entry name" value="P-loop containing nucleotide triphosphate hydrolases"/>
    <property type="match status" value="2"/>
</dbReference>
<dbReference type="RefSeq" id="WP_066772919.1">
    <property type="nucleotide sequence ID" value="NZ_BMIP01000001.1"/>
</dbReference>
<reference evidence="13" key="2">
    <citation type="submission" date="2020-09" db="EMBL/GenBank/DDBJ databases">
        <authorList>
            <person name="Sun Q."/>
            <person name="Zhou Y."/>
        </authorList>
    </citation>
    <scope>NUCLEOTIDE SEQUENCE</scope>
    <source>
        <strain evidence="13">CGMCC 1.15360</strain>
    </source>
</reference>
<dbReference type="SMART" id="SM00487">
    <property type="entry name" value="DEXDc"/>
    <property type="match status" value="1"/>
</dbReference>
<dbReference type="Pfam" id="PF22679">
    <property type="entry name" value="T1R_D3-like"/>
    <property type="match status" value="1"/>
</dbReference>
<evidence type="ECO:0000256" key="10">
    <source>
        <dbReference type="RuleBase" id="RU364115"/>
    </source>
</evidence>
<keyword evidence="7 10" id="KW-0378">Hydrolase</keyword>
<keyword evidence="4 10" id="KW-0547">Nucleotide-binding</keyword>
<feature type="domain" description="Helicase ATP-binding" evidence="12">
    <location>
        <begin position="289"/>
        <end position="455"/>
    </location>
</feature>
<evidence type="ECO:0000256" key="5">
    <source>
        <dbReference type="ARBA" id="ARBA00022747"/>
    </source>
</evidence>
<evidence type="ECO:0000256" key="11">
    <source>
        <dbReference type="SAM" id="Coils"/>
    </source>
</evidence>
<gene>
    <name evidence="13" type="primary">hsdR</name>
    <name evidence="13" type="ORF">GCM10010990_04600</name>
</gene>
<dbReference type="CDD" id="cd18030">
    <property type="entry name" value="DEXHc_RE_I_HsdR"/>
    <property type="match status" value="1"/>
</dbReference>
<dbReference type="InterPro" id="IPR014001">
    <property type="entry name" value="Helicase_ATP-bd"/>
</dbReference>
<dbReference type="AlphaFoldDB" id="A0A916YSU9"/>
<dbReference type="Pfam" id="PF18766">
    <property type="entry name" value="SWI2_SNF2"/>
    <property type="match status" value="1"/>
</dbReference>
<dbReference type="InterPro" id="IPR007409">
    <property type="entry name" value="Restrct_endonuc_type1_HsdR_N"/>
</dbReference>
<dbReference type="PANTHER" id="PTHR30195">
    <property type="entry name" value="TYPE I SITE-SPECIFIC DEOXYRIBONUCLEASE PROTEIN SUBUNIT M AND R"/>
    <property type="match status" value="1"/>
</dbReference>
<dbReference type="PROSITE" id="PS51192">
    <property type="entry name" value="HELICASE_ATP_BIND_1"/>
    <property type="match status" value="1"/>
</dbReference>
<evidence type="ECO:0000256" key="2">
    <source>
        <dbReference type="ARBA" id="ARBA00008598"/>
    </source>
</evidence>
<keyword evidence="14" id="KW-1185">Reference proteome</keyword>
<dbReference type="EC" id="3.1.21.3" evidence="10"/>
<dbReference type="InterPro" id="IPR040980">
    <property type="entry name" value="SWI2_SNF2"/>
</dbReference>
<accession>A0A916YSU9</accession>
<organism evidence="13 14">
    <name type="scientific">Croceicoccus mobilis</name>
    <dbReference type="NCBI Taxonomy" id="1703339"/>
    <lineage>
        <taxon>Bacteria</taxon>
        <taxon>Pseudomonadati</taxon>
        <taxon>Pseudomonadota</taxon>
        <taxon>Alphaproteobacteria</taxon>
        <taxon>Sphingomonadales</taxon>
        <taxon>Erythrobacteraceae</taxon>
        <taxon>Croceicoccus</taxon>
    </lineage>
</organism>
<evidence type="ECO:0000256" key="1">
    <source>
        <dbReference type="ARBA" id="ARBA00000851"/>
    </source>
</evidence>
<comment type="similarity">
    <text evidence="2 10">Belongs to the HsdR family.</text>
</comment>
<dbReference type="SUPFAM" id="SSF52540">
    <property type="entry name" value="P-loop containing nucleoside triphosphate hydrolases"/>
    <property type="match status" value="2"/>
</dbReference>
<dbReference type="GO" id="GO:0004386">
    <property type="term" value="F:helicase activity"/>
    <property type="evidence" value="ECO:0007669"/>
    <property type="project" value="UniProtKB-KW"/>
</dbReference>
<dbReference type="InterPro" id="IPR027417">
    <property type="entry name" value="P-loop_NTPase"/>
</dbReference>
<dbReference type="GO" id="GO:0005524">
    <property type="term" value="F:ATP binding"/>
    <property type="evidence" value="ECO:0007669"/>
    <property type="project" value="UniProtKB-KW"/>
</dbReference>
<dbReference type="Proteomes" id="UP000612349">
    <property type="component" value="Unassembled WGS sequence"/>
</dbReference>
<dbReference type="CDD" id="cd18800">
    <property type="entry name" value="SF2_C_EcoR124I-like"/>
    <property type="match status" value="1"/>
</dbReference>
<dbReference type="InterPro" id="IPR004473">
    <property type="entry name" value="Restrct_endonuc_typeI_HsdR"/>
</dbReference>
<dbReference type="InterPro" id="IPR055180">
    <property type="entry name" value="HsdR_RecA-like_helicase_dom_2"/>
</dbReference>
<evidence type="ECO:0000256" key="8">
    <source>
        <dbReference type="ARBA" id="ARBA00022840"/>
    </source>
</evidence>
<dbReference type="InterPro" id="IPR051268">
    <property type="entry name" value="Type-I_R_enzyme_R_subunit"/>
</dbReference>
<dbReference type="GO" id="GO:0009035">
    <property type="term" value="F:type I site-specific deoxyribonuclease activity"/>
    <property type="evidence" value="ECO:0007669"/>
    <property type="project" value="UniProtKB-EC"/>
</dbReference>
<dbReference type="GO" id="GO:0009307">
    <property type="term" value="P:DNA restriction-modification system"/>
    <property type="evidence" value="ECO:0007669"/>
    <property type="project" value="UniProtKB-KW"/>
</dbReference>
<keyword evidence="6" id="KW-0255">Endonuclease</keyword>
<comment type="caution">
    <text evidence="13">The sequence shown here is derived from an EMBL/GenBank/DDBJ whole genome shotgun (WGS) entry which is preliminary data.</text>
</comment>
<evidence type="ECO:0000256" key="7">
    <source>
        <dbReference type="ARBA" id="ARBA00022801"/>
    </source>
</evidence>
<comment type="catalytic activity">
    <reaction evidence="1 10">
        <text>Endonucleolytic cleavage of DNA to give random double-stranded fragments with terminal 5'-phosphates, ATP is simultaneously hydrolyzed.</text>
        <dbReference type="EC" id="3.1.21.3"/>
    </reaction>
</comment>
<protein>
    <recommendedName>
        <fullName evidence="10">Type I restriction enzyme endonuclease subunit</fullName>
        <shortName evidence="10">R protein</shortName>
        <ecNumber evidence="10">3.1.21.3</ecNumber>
    </recommendedName>
</protein>
<keyword evidence="13" id="KW-0347">Helicase</keyword>
<dbReference type="Gene3D" id="3.90.1570.50">
    <property type="match status" value="1"/>
</dbReference>
<evidence type="ECO:0000313" key="14">
    <source>
        <dbReference type="Proteomes" id="UP000612349"/>
    </source>
</evidence>
<keyword evidence="5 10" id="KW-0680">Restriction system</keyword>
<keyword evidence="3" id="KW-0540">Nuclease</keyword>
<comment type="subunit">
    <text evidence="10">The type I restriction/modification system is composed of three polypeptides R, M and S.</text>
</comment>
<evidence type="ECO:0000256" key="6">
    <source>
        <dbReference type="ARBA" id="ARBA00022759"/>
    </source>
</evidence>
<name>A0A916YSU9_9SPHN</name>
<evidence type="ECO:0000313" key="13">
    <source>
        <dbReference type="EMBL" id="GGD58347.1"/>
    </source>
</evidence>
<proteinExistence type="inferred from homology"/>
<dbReference type="PANTHER" id="PTHR30195:SF15">
    <property type="entry name" value="TYPE I RESTRICTION ENZYME HINDI ENDONUCLEASE SUBUNIT"/>
    <property type="match status" value="1"/>
</dbReference>
<dbReference type="Pfam" id="PF04313">
    <property type="entry name" value="HSDR_N"/>
    <property type="match status" value="1"/>
</dbReference>
<dbReference type="GO" id="GO:0003677">
    <property type="term" value="F:DNA binding"/>
    <property type="evidence" value="ECO:0007669"/>
    <property type="project" value="UniProtKB-KW"/>
</dbReference>
<evidence type="ECO:0000256" key="9">
    <source>
        <dbReference type="ARBA" id="ARBA00023125"/>
    </source>
</evidence>
<evidence type="ECO:0000259" key="12">
    <source>
        <dbReference type="PROSITE" id="PS51192"/>
    </source>
</evidence>
<evidence type="ECO:0000256" key="3">
    <source>
        <dbReference type="ARBA" id="ARBA00022722"/>
    </source>
</evidence>
<comment type="function">
    <text evidence="10">Subunit R is required for both nuclease and ATPase activities, but not for modification.</text>
</comment>
<evidence type="ECO:0000256" key="4">
    <source>
        <dbReference type="ARBA" id="ARBA00022741"/>
    </source>
</evidence>
<sequence>MPPSLSGLVASEDGIVEQPALELLQELGWAHVNLMEERPGATNPTGRTSFRQTYLPARLQEALRKLNSDLPQEALQQAEEVLTRDRTGMVPVHANREVLGLLVDGVPVQVRREDDGQFEGLLVRVIDWKNPEANDFTVASQVWIEGVLHKRRPDTIGFVNGLPLLFAEWKAPTSPLADAYEKNLRDYKDTVPRLFDANGFVLLSNGLEAVMGASHAAFQWYAPWKRLEEGGVEDPGLETMLRATCEPSRFLDLIENFVLFDDAKGGLRKVIGKYHQVLGVNRAIEAVRHIEDNKGRLGVFWHTQGSGKSLSMVMFAEKVLRRLGGNYTFVVVTDRTELDDQIAGQFASVGALTKDIHQAQAGSRAHLRELLAGNERYVFTLIHKFGTTDQEVMPVLSERSDIIVMTDEAHRSQYDQLAANMRKALPNASFIGFTGTPLIQGEESKTREVFGDYISVYDFAQSVKDGATVPLFYEARKPELQMDADELRDELDQLLDEAALDEEQEKKLQRQFARQYTLITAPDRLDKVADDVALHFAQRGYRGKAMFVAIDKATAVAMYDRVKASVARLIAEDEEKLKTAHEAEGAAIAERLVWLRELDMAVVVSQGQNEVDDLRQKGLDILPHRERMLKEDLEAKFKKAEDPLRLVFVCAMWITGFDVPSIGTVYLDKPMKNHTLMQTIARANRKAEGKTSGVIVDYVGVFSNLQKALSVYAAGGGGEKGKTPIEDKGALVEDLEEALRRARAFVEPKGVDVDAIMAVKGLERLKVLQAGLEVLVAPDDRRREFLRLAGAVTRAYKAILPDERAVPFLSPVAAIHGLAECVRAKVGPVDISAISERIAQIIDEKLEGVAIVTPMVEGDTAEGRVDLSGIDFEALAKLFEKSPKVTTERLREEAEEQARKMAEANPTRIELVERLEKLVAEYNAGSIDVETLFGELQKFVKGLNEEQQRAAREGLSDEELAIFDMLTTPEPKLSKADEVAVKSVARELLEKLHELVDAVDWVKAQETRGAVWTAIRMGLNTLPEEPYPQELWDAKVAQVWDFVLQRYSGGAPGAA</sequence>
<dbReference type="NCBIfam" id="TIGR00348">
    <property type="entry name" value="hsdR"/>
    <property type="match status" value="1"/>
</dbReference>
<reference evidence="13" key="1">
    <citation type="journal article" date="2014" name="Int. J. Syst. Evol. Microbiol.">
        <title>Complete genome sequence of Corynebacterium casei LMG S-19264T (=DSM 44701T), isolated from a smear-ripened cheese.</title>
        <authorList>
            <consortium name="US DOE Joint Genome Institute (JGI-PGF)"/>
            <person name="Walter F."/>
            <person name="Albersmeier A."/>
            <person name="Kalinowski J."/>
            <person name="Ruckert C."/>
        </authorList>
    </citation>
    <scope>NUCLEOTIDE SEQUENCE</scope>
    <source>
        <strain evidence="13">CGMCC 1.15360</strain>
    </source>
</reference>
<keyword evidence="8 10" id="KW-0067">ATP-binding</keyword>
<dbReference type="CDD" id="cd22332">
    <property type="entry name" value="HsdR_N"/>
    <property type="match status" value="1"/>
</dbReference>
<dbReference type="InterPro" id="IPR021810">
    <property type="entry name" value="T1RH-like_C"/>
</dbReference>
<dbReference type="Pfam" id="PF11867">
    <property type="entry name" value="T1RH-like_C"/>
    <property type="match status" value="1"/>
</dbReference>
<keyword evidence="9 10" id="KW-0238">DNA-binding</keyword>